<reference evidence="1" key="2">
    <citation type="submission" date="2020-09" db="EMBL/GenBank/DDBJ databases">
        <authorList>
            <person name="Sun Q."/>
            <person name="Ohkuma M."/>
        </authorList>
    </citation>
    <scope>NUCLEOTIDE SEQUENCE</scope>
    <source>
        <strain evidence="1">JCM 3086</strain>
    </source>
</reference>
<organism evidence="1 2">
    <name type="scientific">Streptomyces brasiliensis</name>
    <dbReference type="NCBI Taxonomy" id="1954"/>
    <lineage>
        <taxon>Bacteria</taxon>
        <taxon>Bacillati</taxon>
        <taxon>Actinomycetota</taxon>
        <taxon>Actinomycetes</taxon>
        <taxon>Kitasatosporales</taxon>
        <taxon>Streptomycetaceae</taxon>
        <taxon>Streptomyces</taxon>
    </lineage>
</organism>
<comment type="caution">
    <text evidence="1">The sequence shown here is derived from an EMBL/GenBank/DDBJ whole genome shotgun (WGS) entry which is preliminary data.</text>
</comment>
<accession>A0A917L2Z4</accession>
<protein>
    <recommendedName>
        <fullName evidence="3">MftR C-terminal domain-containing protein</fullName>
    </recommendedName>
</protein>
<proteinExistence type="predicted"/>
<sequence length="80" mass="8437">MRPLKGMNLTASMARALEHRGAPGLVARVVAELGGLALKIAYERWSDLSNTDEFSAVARQALSEVQAAASTAVGRPGRSE</sequence>
<dbReference type="AlphaFoldDB" id="A0A917L2Z4"/>
<evidence type="ECO:0008006" key="3">
    <source>
        <dbReference type="Google" id="ProtNLM"/>
    </source>
</evidence>
<reference evidence="1" key="1">
    <citation type="journal article" date="2014" name="Int. J. Syst. Evol. Microbiol.">
        <title>Complete genome sequence of Corynebacterium casei LMG S-19264T (=DSM 44701T), isolated from a smear-ripened cheese.</title>
        <authorList>
            <consortium name="US DOE Joint Genome Institute (JGI-PGF)"/>
            <person name="Walter F."/>
            <person name="Albersmeier A."/>
            <person name="Kalinowski J."/>
            <person name="Ruckert C."/>
        </authorList>
    </citation>
    <scope>NUCLEOTIDE SEQUENCE</scope>
    <source>
        <strain evidence="1">JCM 3086</strain>
    </source>
</reference>
<dbReference type="EMBL" id="BMQA01000026">
    <property type="protein sequence ID" value="GGJ42215.1"/>
    <property type="molecule type" value="Genomic_DNA"/>
</dbReference>
<keyword evidence="2" id="KW-1185">Reference proteome</keyword>
<name>A0A917L2Z4_9ACTN</name>
<dbReference type="Proteomes" id="UP000657574">
    <property type="component" value="Unassembled WGS sequence"/>
</dbReference>
<evidence type="ECO:0000313" key="1">
    <source>
        <dbReference type="EMBL" id="GGJ42215.1"/>
    </source>
</evidence>
<dbReference type="Gene3D" id="1.10.357.10">
    <property type="entry name" value="Tetracycline Repressor, domain 2"/>
    <property type="match status" value="1"/>
</dbReference>
<evidence type="ECO:0000313" key="2">
    <source>
        <dbReference type="Proteomes" id="UP000657574"/>
    </source>
</evidence>
<gene>
    <name evidence="1" type="ORF">GCM10010121_061610</name>
</gene>